<evidence type="ECO:0000313" key="5">
    <source>
        <dbReference type="Proteomes" id="UP000188268"/>
    </source>
</evidence>
<feature type="domain" description="DUF4283" evidence="2">
    <location>
        <begin position="49"/>
        <end position="119"/>
    </location>
</feature>
<dbReference type="Gene3D" id="3.30.420.10">
    <property type="entry name" value="Ribonuclease H-like superfamily/Ribonuclease H"/>
    <property type="match status" value="1"/>
</dbReference>
<feature type="domain" description="Rhamnogalacturonan lyase" evidence="3">
    <location>
        <begin position="697"/>
        <end position="763"/>
    </location>
</feature>
<reference evidence="4 5" key="1">
    <citation type="submission" date="2013-09" db="EMBL/GenBank/DDBJ databases">
        <title>Corchorus capsularis genome sequencing.</title>
        <authorList>
            <person name="Alam M."/>
            <person name="Haque M.S."/>
            <person name="Islam M.S."/>
            <person name="Emdad E.M."/>
            <person name="Islam M.M."/>
            <person name="Ahmed B."/>
            <person name="Halim A."/>
            <person name="Hossen Q.M.M."/>
            <person name="Hossain M.Z."/>
            <person name="Ahmed R."/>
            <person name="Khan M.M."/>
            <person name="Islam R."/>
            <person name="Rashid M.M."/>
            <person name="Khan S.A."/>
            <person name="Rahman M.S."/>
            <person name="Alam M."/>
        </authorList>
    </citation>
    <scope>NUCLEOTIDE SEQUENCE [LARGE SCALE GENOMIC DNA]</scope>
    <source>
        <strain evidence="5">cv. CVL-1</strain>
        <tissue evidence="4">Whole seedling</tissue>
    </source>
</reference>
<dbReference type="InterPro" id="IPR044730">
    <property type="entry name" value="RNase_H-like_dom_plant"/>
</dbReference>
<evidence type="ECO:0000259" key="3">
    <source>
        <dbReference type="Pfam" id="PF14686"/>
    </source>
</evidence>
<dbReference type="AlphaFoldDB" id="A0A1R3FX54"/>
<dbReference type="PANTHER" id="PTHR32018:SF6">
    <property type="entry name" value="RHAMNOGALACTURONAN ENDOLYASE"/>
    <property type="match status" value="1"/>
</dbReference>
<dbReference type="InterPro" id="IPR002156">
    <property type="entry name" value="RNaseH_domain"/>
</dbReference>
<feature type="domain" description="RNase H type-1" evidence="1">
    <location>
        <begin position="272"/>
        <end position="391"/>
    </location>
</feature>
<dbReference type="Pfam" id="PF14111">
    <property type="entry name" value="DUF4283"/>
    <property type="match status" value="1"/>
</dbReference>
<dbReference type="CDD" id="cd06222">
    <property type="entry name" value="RNase_H_like"/>
    <property type="match status" value="1"/>
</dbReference>
<dbReference type="Pfam" id="PF06045">
    <property type="entry name" value="Rhamnogal_lyase"/>
    <property type="match status" value="1"/>
</dbReference>
<dbReference type="Pfam" id="PF14686">
    <property type="entry name" value="fn3_3"/>
    <property type="match status" value="1"/>
</dbReference>
<keyword evidence="5" id="KW-1185">Reference proteome</keyword>
<evidence type="ECO:0008006" key="6">
    <source>
        <dbReference type="Google" id="ProtNLM"/>
    </source>
</evidence>
<dbReference type="InterPro" id="IPR029413">
    <property type="entry name" value="RG-lyase_II"/>
</dbReference>
<sequence>MAAALSNLSRLSIQDGDETNGARVEENRVVIADADWLDGTEEGVPRFHLLGKLFSKRRPNVEGLRMAMFQGWKLDGAMIVKEAGDNLYVFQFEDAVERDWVLVNQPWSFNRSLLVLREFDGLQTPEEVNFEICPVWMRVFKLPILMMTDKVGVAIGSVIGDVLEVDKSNSRYLRIRVRFNVNNPLLEGTTVTTPHGDIETHGQMIRKYSDYLRAETPDIKPRHFHTAISCLKSGGVGGVSGSRLIPARQPQRLSWRRVWGINTLPKVEDQRVDASFCSSTLEAGLGVVVRSSEGEVLVSAAKHIGFVSNSLYAEVHAILFGIEIALEYDIQDCIIESDCLIAVTEINNKTLVWWEGGVLIYEIRELVSLFDRCSIVHAHREANLLAHRLAHIDVDFVRMETQHFNVITQTDDIVELSFSKTWNSDDRSVRLNIDKRFVIRRGVAGIHTYAILERRENFPSTYMSQMRLVFKLLREFNFMALSDSRQTIMPSENERKQSPNLGFKEAVVLSNNTNDTQLRGEVDDKYQFSYENKDNKLHGWIADSHKLNPAVGFWLITPSNEFRNGGPHKLEIASHMFSSTHYVGREMETHYEQGKPLKKVLGPVFIYLNSASIEDSDVRKTLWQDAKRQLSEEIASWPYNFTRSKDFPYAEGRGNVTGELIVRDRQAAGDNPLAYSAASLDFNLIFHLQKLNNQLQQLAPPGEAGSWQTDTKGYQFWTQNDKHGRFEIKHVRPGEYNLYAWVPGFIGDYKLNLNITIQPGKEMDFGALIYDSPRNGPTLWEIGIPDRTAAEFFIPDPYPTRMNRICKDPSDRLKSIEEDICGIFFRDILTTVESREFNLDLPRREILGSIIAAIATTVQCRHELSLVLVLDFAIWRGFPSLSPLIAGHLPI</sequence>
<dbReference type="GO" id="GO:0004523">
    <property type="term" value="F:RNA-DNA hybrid ribonuclease activity"/>
    <property type="evidence" value="ECO:0007669"/>
    <property type="project" value="InterPro"/>
</dbReference>
<gene>
    <name evidence="4" type="ORF">CCACVL1_30518</name>
</gene>
<comment type="caution">
    <text evidence="4">The sequence shown here is derived from an EMBL/GenBank/DDBJ whole genome shotgun (WGS) entry which is preliminary data.</text>
</comment>
<dbReference type="EMBL" id="AWWV01016197">
    <property type="protein sequence ID" value="OMO50310.1"/>
    <property type="molecule type" value="Genomic_DNA"/>
</dbReference>
<dbReference type="Pfam" id="PF13456">
    <property type="entry name" value="RVT_3"/>
    <property type="match status" value="1"/>
</dbReference>
<dbReference type="SUPFAM" id="SSF53098">
    <property type="entry name" value="Ribonuclease H-like"/>
    <property type="match status" value="1"/>
</dbReference>
<dbReference type="InterPro" id="IPR036397">
    <property type="entry name" value="RNaseH_sf"/>
</dbReference>
<evidence type="ECO:0000259" key="1">
    <source>
        <dbReference type="Pfam" id="PF13456"/>
    </source>
</evidence>
<accession>A0A1R3FX54</accession>
<evidence type="ECO:0000259" key="2">
    <source>
        <dbReference type="Pfam" id="PF14111"/>
    </source>
</evidence>
<evidence type="ECO:0000313" key="4">
    <source>
        <dbReference type="EMBL" id="OMO50310.1"/>
    </source>
</evidence>
<organism evidence="4 5">
    <name type="scientific">Corchorus capsularis</name>
    <name type="common">Jute</name>
    <dbReference type="NCBI Taxonomy" id="210143"/>
    <lineage>
        <taxon>Eukaryota</taxon>
        <taxon>Viridiplantae</taxon>
        <taxon>Streptophyta</taxon>
        <taxon>Embryophyta</taxon>
        <taxon>Tracheophyta</taxon>
        <taxon>Spermatophyta</taxon>
        <taxon>Magnoliopsida</taxon>
        <taxon>eudicotyledons</taxon>
        <taxon>Gunneridae</taxon>
        <taxon>Pentapetalae</taxon>
        <taxon>rosids</taxon>
        <taxon>malvids</taxon>
        <taxon>Malvales</taxon>
        <taxon>Malvaceae</taxon>
        <taxon>Grewioideae</taxon>
        <taxon>Apeibeae</taxon>
        <taxon>Corchorus</taxon>
    </lineage>
</organism>
<dbReference type="SUPFAM" id="SSF49452">
    <property type="entry name" value="Starch-binding domain-like"/>
    <property type="match status" value="1"/>
</dbReference>
<dbReference type="GO" id="GO:0003676">
    <property type="term" value="F:nucleic acid binding"/>
    <property type="evidence" value="ECO:0007669"/>
    <property type="project" value="InterPro"/>
</dbReference>
<dbReference type="Gramene" id="OMO50310">
    <property type="protein sequence ID" value="OMO50310"/>
    <property type="gene ID" value="CCACVL1_30518"/>
</dbReference>
<protein>
    <recommendedName>
        <fullName evidence="6">Rhamnogalacturonan endolyase</fullName>
    </recommendedName>
</protein>
<dbReference type="GO" id="GO:0030246">
    <property type="term" value="F:carbohydrate binding"/>
    <property type="evidence" value="ECO:0007669"/>
    <property type="project" value="InterPro"/>
</dbReference>
<name>A0A1R3FX54_COCAP</name>
<dbReference type="PANTHER" id="PTHR32018">
    <property type="entry name" value="RHAMNOGALACTURONATE LYASE FAMILY PROTEIN"/>
    <property type="match status" value="1"/>
</dbReference>
<proteinExistence type="predicted"/>
<dbReference type="InterPro" id="IPR012337">
    <property type="entry name" value="RNaseH-like_sf"/>
</dbReference>
<dbReference type="InterPro" id="IPR025558">
    <property type="entry name" value="DUF4283"/>
</dbReference>
<dbReference type="InterPro" id="IPR051850">
    <property type="entry name" value="Polysacch_Lyase_4"/>
</dbReference>
<dbReference type="InterPro" id="IPR013784">
    <property type="entry name" value="Carb-bd-like_fold"/>
</dbReference>
<dbReference type="OrthoDB" id="2130367at2759"/>
<dbReference type="Gene3D" id="2.60.40.1120">
    <property type="entry name" value="Carboxypeptidase-like, regulatory domain"/>
    <property type="match status" value="1"/>
</dbReference>
<dbReference type="Proteomes" id="UP000188268">
    <property type="component" value="Unassembled WGS sequence"/>
</dbReference>
<dbReference type="InterPro" id="IPR010325">
    <property type="entry name" value="Rhamnogal_lyase"/>
</dbReference>
<dbReference type="CDD" id="cd10316">
    <property type="entry name" value="RGL4_M"/>
    <property type="match status" value="1"/>
</dbReference>
<dbReference type="CDD" id="cd10320">
    <property type="entry name" value="RGL4_N"/>
    <property type="match status" value="1"/>
</dbReference>